<keyword evidence="3" id="KW-1185">Reference proteome</keyword>
<evidence type="ECO:0000256" key="1">
    <source>
        <dbReference type="SAM" id="Phobius"/>
    </source>
</evidence>
<keyword evidence="1" id="KW-1133">Transmembrane helix</keyword>
<sequence length="146" mass="15792">MSTTQTSSLEKKLAFSLLALRVAIALVFMVWAFDKIVAPEHTTKVFSAFYGIDLSSSIATAMGIAQVGFVAAFALGLWKNVTYLAVLVLHAGSTLSAFAKYLDPFSNLLFFAAWPMLAACFALYLLRDFDVLVFSSNSKQAKSATA</sequence>
<dbReference type="eggNOG" id="ENOG5032TZD">
    <property type="taxonomic scope" value="Bacteria"/>
</dbReference>
<keyword evidence="1" id="KW-0812">Transmembrane</keyword>
<comment type="caution">
    <text evidence="2">The sequence shown here is derived from an EMBL/GenBank/DDBJ whole genome shotgun (WGS) entry which is preliminary data.</text>
</comment>
<proteinExistence type="predicted"/>
<gene>
    <name evidence="2" type="ORF">A1QC_11420</name>
</gene>
<dbReference type="OrthoDB" id="7355622at2"/>
<dbReference type="RefSeq" id="WP_017024774.1">
    <property type="nucleotide sequence ID" value="NZ_AJYK02000087.1"/>
</dbReference>
<evidence type="ECO:0000313" key="2">
    <source>
        <dbReference type="EMBL" id="OEF23600.1"/>
    </source>
</evidence>
<dbReference type="EMBL" id="AJYK02000087">
    <property type="protein sequence ID" value="OEF23600.1"/>
    <property type="molecule type" value="Genomic_DNA"/>
</dbReference>
<evidence type="ECO:0008006" key="4">
    <source>
        <dbReference type="Google" id="ProtNLM"/>
    </source>
</evidence>
<feature type="transmembrane region" description="Helical" evidence="1">
    <location>
        <begin position="12"/>
        <end position="33"/>
    </location>
</feature>
<keyword evidence="1" id="KW-0472">Membrane</keyword>
<reference evidence="2 3" key="1">
    <citation type="journal article" date="2012" name="Science">
        <title>Ecological populations of bacteria act as socially cohesive units of antibiotic production and resistance.</title>
        <authorList>
            <person name="Cordero O.X."/>
            <person name="Wildschutte H."/>
            <person name="Kirkup B."/>
            <person name="Proehl S."/>
            <person name="Ngo L."/>
            <person name="Hussain F."/>
            <person name="Le Roux F."/>
            <person name="Mincer T."/>
            <person name="Polz M.F."/>
        </authorList>
    </citation>
    <scope>NUCLEOTIDE SEQUENCE [LARGE SCALE GENOMIC DNA]</scope>
    <source>
        <strain evidence="2 3">1S-45</strain>
    </source>
</reference>
<name>A0A1E5DZY8_9VIBR</name>
<feature type="transmembrane region" description="Helical" evidence="1">
    <location>
        <begin position="45"/>
        <end position="74"/>
    </location>
</feature>
<dbReference type="AlphaFoldDB" id="A0A1E5DZY8"/>
<dbReference type="STRING" id="1188252.A1QC_11420"/>
<accession>A0A1E5DZY8</accession>
<dbReference type="Proteomes" id="UP000094070">
    <property type="component" value="Unassembled WGS sequence"/>
</dbReference>
<organism evidence="2 3">
    <name type="scientific">Vibrio rumoiensis 1S-45</name>
    <dbReference type="NCBI Taxonomy" id="1188252"/>
    <lineage>
        <taxon>Bacteria</taxon>
        <taxon>Pseudomonadati</taxon>
        <taxon>Pseudomonadota</taxon>
        <taxon>Gammaproteobacteria</taxon>
        <taxon>Vibrionales</taxon>
        <taxon>Vibrionaceae</taxon>
        <taxon>Vibrio</taxon>
    </lineage>
</organism>
<protein>
    <recommendedName>
        <fullName evidence="4">DoxX protein</fullName>
    </recommendedName>
</protein>
<feature type="transmembrane region" description="Helical" evidence="1">
    <location>
        <begin position="81"/>
        <end position="102"/>
    </location>
</feature>
<feature type="transmembrane region" description="Helical" evidence="1">
    <location>
        <begin position="108"/>
        <end position="126"/>
    </location>
</feature>
<evidence type="ECO:0000313" key="3">
    <source>
        <dbReference type="Proteomes" id="UP000094070"/>
    </source>
</evidence>